<accession>A0A060XAM8</accession>
<proteinExistence type="predicted"/>
<name>A0A060XAM8_ONCMY</name>
<dbReference type="AlphaFoldDB" id="A0A060XAM8"/>
<feature type="compositionally biased region" description="Basic residues" evidence="1">
    <location>
        <begin position="11"/>
        <end position="23"/>
    </location>
</feature>
<dbReference type="PaxDb" id="8022-A0A060XAM8"/>
<organism evidence="2 3">
    <name type="scientific">Oncorhynchus mykiss</name>
    <name type="common">Rainbow trout</name>
    <name type="synonym">Salmo gairdneri</name>
    <dbReference type="NCBI Taxonomy" id="8022"/>
    <lineage>
        <taxon>Eukaryota</taxon>
        <taxon>Metazoa</taxon>
        <taxon>Chordata</taxon>
        <taxon>Craniata</taxon>
        <taxon>Vertebrata</taxon>
        <taxon>Euteleostomi</taxon>
        <taxon>Actinopterygii</taxon>
        <taxon>Neopterygii</taxon>
        <taxon>Teleostei</taxon>
        <taxon>Protacanthopterygii</taxon>
        <taxon>Salmoniformes</taxon>
        <taxon>Salmonidae</taxon>
        <taxon>Salmoninae</taxon>
        <taxon>Oncorhynchus</taxon>
    </lineage>
</organism>
<dbReference type="EMBL" id="FR905123">
    <property type="protein sequence ID" value="CDQ76252.1"/>
    <property type="molecule type" value="Genomic_DNA"/>
</dbReference>
<evidence type="ECO:0000256" key="1">
    <source>
        <dbReference type="SAM" id="MobiDB-lite"/>
    </source>
</evidence>
<evidence type="ECO:0000313" key="3">
    <source>
        <dbReference type="Proteomes" id="UP000193380"/>
    </source>
</evidence>
<protein>
    <submittedName>
        <fullName evidence="2">Uncharacterized protein</fullName>
    </submittedName>
</protein>
<reference evidence="2" key="1">
    <citation type="journal article" date="2014" name="Nat. Commun.">
        <title>The rainbow trout genome provides novel insights into evolution after whole-genome duplication in vertebrates.</title>
        <authorList>
            <person name="Berthelot C."/>
            <person name="Brunet F."/>
            <person name="Chalopin D."/>
            <person name="Juanchich A."/>
            <person name="Bernard M."/>
            <person name="Noel B."/>
            <person name="Bento P."/>
            <person name="Da Silva C."/>
            <person name="Labadie K."/>
            <person name="Alberti A."/>
            <person name="Aury J.M."/>
            <person name="Louis A."/>
            <person name="Dehais P."/>
            <person name="Bardou P."/>
            <person name="Montfort J."/>
            <person name="Klopp C."/>
            <person name="Cabau C."/>
            <person name="Gaspin C."/>
            <person name="Thorgaard G.H."/>
            <person name="Boussaha M."/>
            <person name="Quillet E."/>
            <person name="Guyomard R."/>
            <person name="Galiana D."/>
            <person name="Bobe J."/>
            <person name="Volff J.N."/>
            <person name="Genet C."/>
            <person name="Wincker P."/>
            <person name="Jaillon O."/>
            <person name="Roest Crollius H."/>
            <person name="Guiguen Y."/>
        </authorList>
    </citation>
    <scope>NUCLEOTIDE SEQUENCE [LARGE SCALE GENOMIC DNA]</scope>
</reference>
<gene>
    <name evidence="2" type="ORF">GSONMT00042940001</name>
</gene>
<sequence length="73" mass="8508">MSSRKVMAIQARKRRPKGKKTRQPRKEVSRAAVGKRSVLGVLVVQCCAVLICCVLFQSRPLHHQWIRYQECFR</sequence>
<dbReference type="Proteomes" id="UP000193380">
    <property type="component" value="Unassembled WGS sequence"/>
</dbReference>
<reference evidence="2" key="2">
    <citation type="submission" date="2014-03" db="EMBL/GenBank/DDBJ databases">
        <authorList>
            <person name="Genoscope - CEA"/>
        </authorList>
    </citation>
    <scope>NUCLEOTIDE SEQUENCE</scope>
</reference>
<evidence type="ECO:0000313" key="2">
    <source>
        <dbReference type="EMBL" id="CDQ76252.1"/>
    </source>
</evidence>
<feature type="region of interest" description="Disordered" evidence="1">
    <location>
        <begin position="1"/>
        <end position="29"/>
    </location>
</feature>